<reference evidence="1 2" key="1">
    <citation type="submission" date="2018-05" db="EMBL/GenBank/DDBJ databases">
        <title>Genomic Encyclopedia of Type Strains, Phase IV (KMG-IV): sequencing the most valuable type-strain genomes for metagenomic binning, comparative biology and taxonomic classification.</title>
        <authorList>
            <person name="Goeker M."/>
        </authorList>
    </citation>
    <scope>NUCLEOTIDE SEQUENCE [LARGE SCALE GENOMIC DNA]</scope>
    <source>
        <strain evidence="1 2">DSM 25134</strain>
    </source>
</reference>
<gene>
    <name evidence="1" type="ORF">DFR38_11320</name>
</gene>
<comment type="caution">
    <text evidence="1">The sequence shown here is derived from an EMBL/GenBank/DDBJ whole genome shotgun (WGS) entry which is preliminary data.</text>
</comment>
<protein>
    <submittedName>
        <fullName evidence="1">Uncharacterized protein</fullName>
    </submittedName>
</protein>
<dbReference type="EMBL" id="QJKC01000013">
    <property type="protein sequence ID" value="PXX44338.1"/>
    <property type="molecule type" value="Genomic_DNA"/>
</dbReference>
<sequence>MNEVSDARQIARESASLVLDGAAWSVTLLTDGEALANAVAPQTDSLYRYLQQDQTTATPLLESLLPDIRAFAMLLASQRRHPHGSPARFADATDWLAARIAVLELSHVAVTLAELTQLDEANRRLKLLSEQLQLKLPSAAPVLLTAPEATPGVLRGWSRQRQSGMVGTVHGMQSMLMASRLVAQQCRQRLQPFWHGLQAARRG</sequence>
<dbReference type="OrthoDB" id="8611334at2"/>
<dbReference type="Proteomes" id="UP000248395">
    <property type="component" value="Unassembled WGS sequence"/>
</dbReference>
<evidence type="ECO:0000313" key="2">
    <source>
        <dbReference type="Proteomes" id="UP000248395"/>
    </source>
</evidence>
<dbReference type="AlphaFoldDB" id="A0A318JC51"/>
<evidence type="ECO:0000313" key="1">
    <source>
        <dbReference type="EMBL" id="PXX44338.1"/>
    </source>
</evidence>
<dbReference type="RefSeq" id="WP_146215983.1">
    <property type="nucleotide sequence ID" value="NZ_LNQU01000020.1"/>
</dbReference>
<keyword evidence="2" id="KW-1185">Reference proteome</keyword>
<accession>A0A318JC51</accession>
<name>A0A318JC51_9NEIS</name>
<organism evidence="1 2">
    <name type="scientific">Aquitalea magnusonii</name>
    <dbReference type="NCBI Taxonomy" id="332411"/>
    <lineage>
        <taxon>Bacteria</taxon>
        <taxon>Pseudomonadati</taxon>
        <taxon>Pseudomonadota</taxon>
        <taxon>Betaproteobacteria</taxon>
        <taxon>Neisseriales</taxon>
        <taxon>Chromobacteriaceae</taxon>
        <taxon>Aquitalea</taxon>
    </lineage>
</organism>
<proteinExistence type="predicted"/>